<evidence type="ECO:0000259" key="3">
    <source>
        <dbReference type="Pfam" id="PF01370"/>
    </source>
</evidence>
<protein>
    <recommendedName>
        <fullName evidence="3">NAD-dependent epimerase/dehydratase domain-containing protein</fullName>
    </recommendedName>
</protein>
<evidence type="ECO:0000313" key="4">
    <source>
        <dbReference type="EMBL" id="CEJ93158.1"/>
    </source>
</evidence>
<keyword evidence="1" id="KW-0560">Oxidoreductase</keyword>
<dbReference type="InterPro" id="IPR050425">
    <property type="entry name" value="NAD(P)_dehydrat-like"/>
</dbReference>
<gene>
    <name evidence="4" type="ORF">VHEMI08768</name>
</gene>
<dbReference type="PANTHER" id="PTHR10366:SF562">
    <property type="entry name" value="ALDEHYDE REDUCTASE II (AFU_ORTHOLOGUE AFUA_1G11360)"/>
    <property type="match status" value="1"/>
</dbReference>
<comment type="similarity">
    <text evidence="2">Belongs to the NAD(P)-dependent epimerase/dehydratase family. Dihydroflavonol-4-reductase subfamily.</text>
</comment>
<feature type="domain" description="NAD-dependent epimerase/dehydratase" evidence="3">
    <location>
        <begin position="69"/>
        <end position="314"/>
    </location>
</feature>
<name>A0A0A1TP61_9HYPO</name>
<dbReference type="EMBL" id="CDHN01000005">
    <property type="protein sequence ID" value="CEJ93158.1"/>
    <property type="molecule type" value="Genomic_DNA"/>
</dbReference>
<evidence type="ECO:0000256" key="2">
    <source>
        <dbReference type="ARBA" id="ARBA00023445"/>
    </source>
</evidence>
<dbReference type="Pfam" id="PF01370">
    <property type="entry name" value="Epimerase"/>
    <property type="match status" value="1"/>
</dbReference>
<dbReference type="AlphaFoldDB" id="A0A0A1TP61"/>
<dbReference type="Proteomes" id="UP000039046">
    <property type="component" value="Unassembled WGS sequence"/>
</dbReference>
<keyword evidence="5" id="KW-1185">Reference proteome</keyword>
<dbReference type="STRING" id="1531966.A0A0A1TP61"/>
<dbReference type="SUPFAM" id="SSF51735">
    <property type="entry name" value="NAD(P)-binding Rossmann-fold domains"/>
    <property type="match status" value="1"/>
</dbReference>
<accession>A0A0A1TP61</accession>
<reference evidence="4 5" key="1">
    <citation type="journal article" date="2015" name="Genome Announc.">
        <title>Draft Genome Sequence and Gene Annotation of the Entomopathogenic Fungus Verticillium hemipterigenum.</title>
        <authorList>
            <person name="Horn F."/>
            <person name="Habel A."/>
            <person name="Scharf D.H."/>
            <person name="Dworschak J."/>
            <person name="Brakhage A.A."/>
            <person name="Guthke R."/>
            <person name="Hertweck C."/>
            <person name="Linde J."/>
        </authorList>
    </citation>
    <scope>NUCLEOTIDE SEQUENCE [LARGE SCALE GENOMIC DNA]</scope>
</reference>
<dbReference type="InterPro" id="IPR036291">
    <property type="entry name" value="NAD(P)-bd_dom_sf"/>
</dbReference>
<dbReference type="HOGENOM" id="CLU_007383_9_2_1"/>
<evidence type="ECO:0000256" key="1">
    <source>
        <dbReference type="ARBA" id="ARBA00023002"/>
    </source>
</evidence>
<dbReference type="PANTHER" id="PTHR10366">
    <property type="entry name" value="NAD DEPENDENT EPIMERASE/DEHYDRATASE"/>
    <property type="match status" value="1"/>
</dbReference>
<dbReference type="InterPro" id="IPR001509">
    <property type="entry name" value="Epimerase_deHydtase"/>
</dbReference>
<dbReference type="GO" id="GO:0016616">
    <property type="term" value="F:oxidoreductase activity, acting on the CH-OH group of donors, NAD or NADP as acceptor"/>
    <property type="evidence" value="ECO:0007669"/>
    <property type="project" value="TreeGrafter"/>
</dbReference>
<evidence type="ECO:0000313" key="5">
    <source>
        <dbReference type="Proteomes" id="UP000039046"/>
    </source>
</evidence>
<sequence>MSIRICQLSNTFCPRLRSTMQYIMPLSLPQNNKIHTQSLYYYYPYQERTIHTFIMFTNAEHVLEPGSLILVTGTTGFIGSHISDKLLEAGYRVRGLTRDADKNAWIAEVFQAKYGDKFTLITADLTEPLDALLKDVSGVIHCASDMSYDADPNAVITPTIAIALQIFKAAVSTPSVERFVFTSSCAAAAMPGSAPYPTITGNTWNEEAIRQAWAPAPYESSRGFAVYAASKAQTEKALWDAYKETPGDLIFNTVLPAGNFGRALDPRQGHPSTSGLVQALFMNDTATASNGPQYFYVDVEDTARLHVAALLHPSIRDERIFAYAAPYTWRGMQDILRELYPERDFVEVPEASLDESVIVQREVAEGYLQMMGRDGWTGLKDCVRMNTEHLS</sequence>
<proteinExistence type="inferred from homology"/>
<dbReference type="Gene3D" id="3.40.50.720">
    <property type="entry name" value="NAD(P)-binding Rossmann-like Domain"/>
    <property type="match status" value="1"/>
</dbReference>
<organism evidence="4 5">
    <name type="scientific">[Torrubiella] hemipterigena</name>
    <dbReference type="NCBI Taxonomy" id="1531966"/>
    <lineage>
        <taxon>Eukaryota</taxon>
        <taxon>Fungi</taxon>
        <taxon>Dikarya</taxon>
        <taxon>Ascomycota</taxon>
        <taxon>Pezizomycotina</taxon>
        <taxon>Sordariomycetes</taxon>
        <taxon>Hypocreomycetidae</taxon>
        <taxon>Hypocreales</taxon>
        <taxon>Clavicipitaceae</taxon>
        <taxon>Clavicipitaceae incertae sedis</taxon>
        <taxon>'Torrubiella' clade</taxon>
    </lineage>
</organism>
<dbReference type="OrthoDB" id="2735536at2759"/>